<keyword evidence="2 7" id="KW-0547">Nucleotide-binding</keyword>
<dbReference type="PIRSF" id="PIRSF005814">
    <property type="entry name" value="MutS_YshD"/>
    <property type="match status" value="1"/>
</dbReference>
<comment type="subunit">
    <text evidence="7">Homodimer. Binds to stalled ribosomes, contacting rRNA.</text>
</comment>
<gene>
    <name evidence="7" type="primary">mutS2</name>
    <name evidence="7" type="synonym">rqcU</name>
    <name evidence="10" type="ORF">L9S41_08610</name>
</gene>
<dbReference type="HAMAP" id="MF_00092">
    <property type="entry name" value="MutS2"/>
    <property type="match status" value="1"/>
</dbReference>
<dbReference type="InterPro" id="IPR036063">
    <property type="entry name" value="Smr_dom_sf"/>
</dbReference>
<dbReference type="Gene3D" id="3.40.50.300">
    <property type="entry name" value="P-loop containing nucleotide triphosphate hydrolases"/>
    <property type="match status" value="1"/>
</dbReference>
<accession>A0ABY5ZW70</accession>
<dbReference type="Pfam" id="PF00488">
    <property type="entry name" value="MutS_V"/>
    <property type="match status" value="1"/>
</dbReference>
<feature type="coiled-coil region" evidence="8">
    <location>
        <begin position="528"/>
        <end position="565"/>
    </location>
</feature>
<keyword evidence="4 7" id="KW-0067">ATP-binding</keyword>
<proteinExistence type="inferred from homology"/>
<evidence type="ECO:0000313" key="10">
    <source>
        <dbReference type="EMBL" id="UWZ81441.1"/>
    </source>
</evidence>
<evidence type="ECO:0000256" key="6">
    <source>
        <dbReference type="ARBA" id="ARBA00023125"/>
    </source>
</evidence>
<dbReference type="CDD" id="cd06503">
    <property type="entry name" value="ATP-synt_Fo_b"/>
    <property type="match status" value="1"/>
</dbReference>
<dbReference type="SUPFAM" id="SSF52540">
    <property type="entry name" value="P-loop containing nucleoside triphosphate hydrolases"/>
    <property type="match status" value="1"/>
</dbReference>
<dbReference type="SMART" id="SM00463">
    <property type="entry name" value="SMR"/>
    <property type="match status" value="1"/>
</dbReference>
<dbReference type="InterPro" id="IPR005747">
    <property type="entry name" value="MutS2"/>
</dbReference>
<dbReference type="Gene3D" id="3.30.1370.110">
    <property type="match status" value="1"/>
</dbReference>
<dbReference type="InterPro" id="IPR007696">
    <property type="entry name" value="DNA_mismatch_repair_MutS_core"/>
</dbReference>
<dbReference type="SMART" id="SM00533">
    <property type="entry name" value="MUTSd"/>
    <property type="match status" value="1"/>
</dbReference>
<sequence length="790" mass="86255">MDDATLRILEFDKIRSLIAGFTQTLPGSALARGLTPLARAEEVAEQLAQVEEMQTLHAQRGRPSLGGTRDLGPHLQRLGLEGVFLAAQDLLDVLSSIDAAAECRRYLTAPEAAPRLFEKSRGLEVPETLRRLLRESIGPRGEILDGASFPLADVRRSLRATRERIRRTLEALFSDERLASAFQERLITERNGRYVVPVRADHRGQVKGFVHDESASGQTLYVEPAQTLADNNALQALLREEKREEERILRRLSAQVHAAEAVLRANQALLAVFDLCAAAARFALATAAVAPRLEARALIALREARHPLLLLGADGLAREIQAVPVDLLLGEGGDTLIISGPNTGGKTVALKTLGLLTLMVRCGLPIPCHPDSRLHLFGKIFADIGDEQSIEASLSTFSGHLLRIRAVLEQADNDSLVLLDELGTGTDPAEGGALAMAVLDTLRERGAKTVVTTHLNLVKGYALLNLGVENAAVSFDHETLRPTYRLHYGAPGASNAFTIARTLGFDPEVLGRAASYLSAEEREGAAVLDELNRRSRSLEEDLAEAQRLRGQAQADRDNRRRLLEEIEARKQAILDKAVRRGDEVVRQAEARVKRLLKDAQTLSGGSTAEAARLTREVRQVREDLGAAARPQPRPERVPRQVRAGELLRIPALGAEAEVVRVVAEGVELSLHGKKLRLPLAEVEQFQPPRFAKRRSGVGGVRSRVERSSFEPRLKLVGERVEEALALLERFLDDALLQGLREVEVVHGAGSGALRRSVREFLAAQAEVESFHAAELARGGDNVTIVRLRGA</sequence>
<evidence type="ECO:0000256" key="3">
    <source>
        <dbReference type="ARBA" id="ARBA00022801"/>
    </source>
</evidence>
<organism evidence="10 11">
    <name type="scientific">Geoalkalibacter halelectricus</name>
    <dbReference type="NCBI Taxonomy" id="2847045"/>
    <lineage>
        <taxon>Bacteria</taxon>
        <taxon>Pseudomonadati</taxon>
        <taxon>Thermodesulfobacteriota</taxon>
        <taxon>Desulfuromonadia</taxon>
        <taxon>Desulfuromonadales</taxon>
        <taxon>Geoalkalibacteraceae</taxon>
        <taxon>Geoalkalibacter</taxon>
    </lineage>
</organism>
<evidence type="ECO:0000259" key="9">
    <source>
        <dbReference type="PROSITE" id="PS50828"/>
    </source>
</evidence>
<protein>
    <recommendedName>
        <fullName evidence="7">Endonuclease MutS2</fullName>
        <ecNumber evidence="7">3.1.-.-</ecNumber>
    </recommendedName>
    <alternativeName>
        <fullName evidence="7">Ribosome-associated protein quality control-upstream factor</fullName>
        <shortName evidence="7">RQC-upstream factor</shortName>
        <shortName evidence="7">RqcU</shortName>
        <ecNumber evidence="7">3.6.4.-</ecNumber>
    </alternativeName>
</protein>
<feature type="coiled-coil region" evidence="8">
    <location>
        <begin position="231"/>
        <end position="262"/>
    </location>
</feature>
<evidence type="ECO:0000256" key="1">
    <source>
        <dbReference type="ARBA" id="ARBA00022730"/>
    </source>
</evidence>
<dbReference type="InterPro" id="IPR045076">
    <property type="entry name" value="MutS"/>
</dbReference>
<feature type="domain" description="Smr" evidence="9">
    <location>
        <begin position="717"/>
        <end position="788"/>
    </location>
</feature>
<keyword evidence="11" id="KW-1185">Reference proteome</keyword>
<dbReference type="InterPro" id="IPR036187">
    <property type="entry name" value="DNA_mismatch_repair_MutS_sf"/>
</dbReference>
<dbReference type="PROSITE" id="PS50828">
    <property type="entry name" value="SMR"/>
    <property type="match status" value="1"/>
</dbReference>
<keyword evidence="8" id="KW-0175">Coiled coil</keyword>
<dbReference type="EC" id="3.1.-.-" evidence="7"/>
<dbReference type="RefSeq" id="WP_260749816.1">
    <property type="nucleotide sequence ID" value="NZ_CP092109.1"/>
</dbReference>
<keyword evidence="3 7" id="KW-0378">Hydrolase</keyword>
<dbReference type="InterPro" id="IPR027417">
    <property type="entry name" value="P-loop_NTPase"/>
</dbReference>
<dbReference type="Pfam" id="PF01713">
    <property type="entry name" value="Smr"/>
    <property type="match status" value="1"/>
</dbReference>
<keyword evidence="7 10" id="KW-0255">Endonuclease</keyword>
<dbReference type="EC" id="3.6.4.-" evidence="7"/>
<evidence type="ECO:0000256" key="2">
    <source>
        <dbReference type="ARBA" id="ARBA00022741"/>
    </source>
</evidence>
<dbReference type="GO" id="GO:0004519">
    <property type="term" value="F:endonuclease activity"/>
    <property type="evidence" value="ECO:0007669"/>
    <property type="project" value="UniProtKB-KW"/>
</dbReference>
<dbReference type="InterPro" id="IPR000432">
    <property type="entry name" value="DNA_mismatch_repair_MutS_C"/>
</dbReference>
<keyword evidence="6 7" id="KW-0238">DNA-binding</keyword>
<dbReference type="SMART" id="SM00534">
    <property type="entry name" value="MUTSac"/>
    <property type="match status" value="1"/>
</dbReference>
<dbReference type="PANTHER" id="PTHR48466">
    <property type="entry name" value="OS10G0509000 PROTEIN-RELATED"/>
    <property type="match status" value="1"/>
</dbReference>
<comment type="similarity">
    <text evidence="7">Belongs to the DNA mismatch repair MutS family. MutS2 subfamily.</text>
</comment>
<dbReference type="PANTHER" id="PTHR48466:SF2">
    <property type="entry name" value="OS10G0509000 PROTEIN"/>
    <property type="match status" value="1"/>
</dbReference>
<dbReference type="SUPFAM" id="SSF48334">
    <property type="entry name" value="DNA repair protein MutS, domain III"/>
    <property type="match status" value="1"/>
</dbReference>
<dbReference type="Proteomes" id="UP001060414">
    <property type="component" value="Chromosome"/>
</dbReference>
<evidence type="ECO:0000256" key="4">
    <source>
        <dbReference type="ARBA" id="ARBA00022840"/>
    </source>
</evidence>
<dbReference type="NCBIfam" id="TIGR01069">
    <property type="entry name" value="mutS2"/>
    <property type="match status" value="1"/>
</dbReference>
<evidence type="ECO:0000256" key="5">
    <source>
        <dbReference type="ARBA" id="ARBA00022884"/>
    </source>
</evidence>
<keyword evidence="7" id="KW-0540">Nuclease</keyword>
<dbReference type="EMBL" id="CP092109">
    <property type="protein sequence ID" value="UWZ81441.1"/>
    <property type="molecule type" value="Genomic_DNA"/>
</dbReference>
<comment type="function">
    <text evidence="7">Acts as a ribosome collision sensor, splitting the ribosome into its 2 subunits. Detects stalled/collided 70S ribosomes which it binds and splits by an ATP-hydrolysis driven conformational change. Acts upstream of the ribosome quality control system (RQC), a ribosome-associated complex that mediates the extraction of incompletely synthesized nascent chains from stalled ribosomes and their subsequent degradation. Probably generates substrates for RQC.</text>
</comment>
<reference evidence="10" key="1">
    <citation type="journal article" date="2022" name="Environ. Microbiol.">
        <title>Geoalkalibacter halelectricus SAP #1 sp. nov. possessing extracellular electron transfer and mineral#reducing capabilities from a haloalkaline environment.</title>
        <authorList>
            <person name="Yadav S."/>
            <person name="Singh R."/>
            <person name="Sundharam S.S."/>
            <person name="Chaudhary S."/>
            <person name="Krishnamurthi S."/>
            <person name="Patil S.A."/>
        </authorList>
    </citation>
    <scope>NUCLEOTIDE SEQUENCE</scope>
    <source>
        <strain evidence="10">SAP-1</strain>
    </source>
</reference>
<feature type="binding site" evidence="7">
    <location>
        <begin position="340"/>
        <end position="347"/>
    </location>
    <ligand>
        <name>ATP</name>
        <dbReference type="ChEBI" id="CHEBI:30616"/>
    </ligand>
</feature>
<comment type="function">
    <text evidence="7">Endonuclease that is involved in the suppression of homologous recombination and thus may have a key role in the control of bacterial genetic diversity.</text>
</comment>
<evidence type="ECO:0000256" key="8">
    <source>
        <dbReference type="SAM" id="Coils"/>
    </source>
</evidence>
<keyword evidence="5 7" id="KW-0694">RNA-binding</keyword>
<evidence type="ECO:0000256" key="7">
    <source>
        <dbReference type="HAMAP-Rule" id="MF_00092"/>
    </source>
</evidence>
<dbReference type="InterPro" id="IPR002625">
    <property type="entry name" value="Smr_dom"/>
</dbReference>
<evidence type="ECO:0000313" key="11">
    <source>
        <dbReference type="Proteomes" id="UP001060414"/>
    </source>
</evidence>
<name>A0ABY5ZW70_9BACT</name>
<dbReference type="SUPFAM" id="SSF160443">
    <property type="entry name" value="SMR domain-like"/>
    <property type="match status" value="1"/>
</dbReference>
<keyword evidence="1 7" id="KW-0699">rRNA-binding</keyword>